<evidence type="ECO:0000256" key="6">
    <source>
        <dbReference type="HAMAP-Rule" id="MF_00061"/>
    </source>
</evidence>
<keyword evidence="4 6" id="KW-0418">Kinase</keyword>
<dbReference type="Gene3D" id="3.30.70.890">
    <property type="entry name" value="GHMP kinase, C-terminal domain"/>
    <property type="match status" value="1"/>
</dbReference>
<evidence type="ECO:0000313" key="10">
    <source>
        <dbReference type="Proteomes" id="UP000182015"/>
    </source>
</evidence>
<proteinExistence type="inferred from homology"/>
<dbReference type="InterPro" id="IPR004424">
    <property type="entry name" value="IspE"/>
</dbReference>
<feature type="domain" description="GHMP kinase C-terminal" evidence="8">
    <location>
        <begin position="199"/>
        <end position="274"/>
    </location>
</feature>
<dbReference type="Pfam" id="PF08544">
    <property type="entry name" value="GHMP_kinases_C"/>
    <property type="match status" value="1"/>
</dbReference>
<dbReference type="OrthoDB" id="9809438at2"/>
<evidence type="ECO:0000256" key="2">
    <source>
        <dbReference type="ARBA" id="ARBA00022679"/>
    </source>
</evidence>
<dbReference type="GO" id="GO:0016114">
    <property type="term" value="P:terpenoid biosynthetic process"/>
    <property type="evidence" value="ECO:0007669"/>
    <property type="project" value="UniProtKB-UniRule"/>
</dbReference>
<keyword evidence="3 6" id="KW-0547">Nucleotide-binding</keyword>
<organism evidence="9 10">
    <name type="scientific">Streptococcus bovimastitidis</name>
    <dbReference type="NCBI Taxonomy" id="1856638"/>
    <lineage>
        <taxon>Bacteria</taxon>
        <taxon>Bacillati</taxon>
        <taxon>Bacillota</taxon>
        <taxon>Bacilli</taxon>
        <taxon>Lactobacillales</taxon>
        <taxon>Streptococcaceae</taxon>
        <taxon>Streptococcus</taxon>
    </lineage>
</organism>
<name>A0A1L8MKF1_9STRE</name>
<dbReference type="GO" id="GO:0005524">
    <property type="term" value="F:ATP binding"/>
    <property type="evidence" value="ECO:0007669"/>
    <property type="project" value="UniProtKB-UniRule"/>
</dbReference>
<dbReference type="SUPFAM" id="SSF54211">
    <property type="entry name" value="Ribosomal protein S5 domain 2-like"/>
    <property type="match status" value="1"/>
</dbReference>
<feature type="domain" description="GHMP kinase N-terminal" evidence="7">
    <location>
        <begin position="68"/>
        <end position="142"/>
    </location>
</feature>
<dbReference type="InterPro" id="IPR036554">
    <property type="entry name" value="GHMP_kinase_C_sf"/>
</dbReference>
<dbReference type="HAMAP" id="MF_00061">
    <property type="entry name" value="IspE"/>
    <property type="match status" value="1"/>
</dbReference>
<keyword evidence="5 6" id="KW-0067">ATP-binding</keyword>
<feature type="active site" evidence="6">
    <location>
        <position position="11"/>
    </location>
</feature>
<dbReference type="PIRSF" id="PIRSF010376">
    <property type="entry name" value="IspE"/>
    <property type="match status" value="1"/>
</dbReference>
<sequence>MTTIIERAPAKINLGLDIQGKRQDGYHDLEMVMVSVDLCDYISVSPLDDDCIQFASDCPKMPVNAKNDVYKAAQLIKSKYGIQSGVSLFLTKKIPICAGMGGGSSDAAATIRALNQLWDLQMSKEEMLEIGMAIGSDVPYCIEAGCSRISGKGEIVEKIDGHLASWVVLVKPEFGISTRTVFPEINSETIKRVNIDKIVETIEQQDYQEMVAAMGNSLEDISIARKPFIQKVKDKMMSSGADAALMTGSGPSVFALCQSEKQANRVVNSLKGFCKEVYKVRTL</sequence>
<dbReference type="NCBIfam" id="NF011202">
    <property type="entry name" value="PRK14608.1"/>
    <property type="match status" value="1"/>
</dbReference>
<dbReference type="GO" id="GO:0050515">
    <property type="term" value="F:4-(cytidine 5'-diphospho)-2-C-methyl-D-erythritol kinase activity"/>
    <property type="evidence" value="ECO:0007669"/>
    <property type="project" value="UniProtKB-UniRule"/>
</dbReference>
<dbReference type="Pfam" id="PF00288">
    <property type="entry name" value="GHMP_kinases_N"/>
    <property type="match status" value="1"/>
</dbReference>
<dbReference type="InterPro" id="IPR014721">
    <property type="entry name" value="Ribsml_uS5_D2-typ_fold_subgr"/>
</dbReference>
<evidence type="ECO:0000256" key="5">
    <source>
        <dbReference type="ARBA" id="ARBA00022840"/>
    </source>
</evidence>
<dbReference type="Proteomes" id="UP000182015">
    <property type="component" value="Unassembled WGS sequence"/>
</dbReference>
<dbReference type="AlphaFoldDB" id="A0A1L8MKF1"/>
<dbReference type="Gene3D" id="3.30.230.10">
    <property type="match status" value="1"/>
</dbReference>
<evidence type="ECO:0000259" key="8">
    <source>
        <dbReference type="Pfam" id="PF08544"/>
    </source>
</evidence>
<accession>A0A1L8MKF1</accession>
<comment type="caution">
    <text evidence="9">The sequence shown here is derived from an EMBL/GenBank/DDBJ whole genome shotgun (WGS) entry which is preliminary data.</text>
</comment>
<comment type="catalytic activity">
    <reaction evidence="6">
        <text>4-CDP-2-C-methyl-D-erythritol + ATP = 4-CDP-2-C-methyl-D-erythritol 2-phosphate + ADP + H(+)</text>
        <dbReference type="Rhea" id="RHEA:18437"/>
        <dbReference type="ChEBI" id="CHEBI:15378"/>
        <dbReference type="ChEBI" id="CHEBI:30616"/>
        <dbReference type="ChEBI" id="CHEBI:57823"/>
        <dbReference type="ChEBI" id="CHEBI:57919"/>
        <dbReference type="ChEBI" id="CHEBI:456216"/>
        <dbReference type="EC" id="2.7.1.148"/>
    </reaction>
</comment>
<protein>
    <recommendedName>
        <fullName evidence="6">Putative 4-diphosphocytidyl-2-C-methyl-D-erythritol kinase</fullName>
        <shortName evidence="6">CMK</shortName>
        <ecNumber evidence="6">2.7.1.148</ecNumber>
    </recommendedName>
    <alternativeName>
        <fullName evidence="6">4-(cytidine-5'-diphospho)-2-C-methyl-D-erythritol kinase</fullName>
    </alternativeName>
</protein>
<evidence type="ECO:0000256" key="3">
    <source>
        <dbReference type="ARBA" id="ARBA00022741"/>
    </source>
</evidence>
<dbReference type="STRING" id="1856638.A9Q68_08365"/>
<dbReference type="PANTHER" id="PTHR43527:SF2">
    <property type="entry name" value="4-DIPHOSPHOCYTIDYL-2-C-METHYL-D-ERYTHRITOL KINASE, CHLOROPLASTIC"/>
    <property type="match status" value="1"/>
</dbReference>
<evidence type="ECO:0000313" key="9">
    <source>
        <dbReference type="EMBL" id="OJF71206.1"/>
    </source>
</evidence>
<dbReference type="InterPro" id="IPR020568">
    <property type="entry name" value="Ribosomal_Su5_D2-typ_SF"/>
</dbReference>
<reference evidence="10" key="1">
    <citation type="submission" date="2016-06" db="EMBL/GenBank/DDBJ databases">
        <authorList>
            <person name="de Vries S.P.W."/>
            <person name="Hadjirin N.F."/>
            <person name="Lay E.M."/>
            <person name="Zadoks R.N."/>
            <person name="Peacock S.J."/>
            <person name="Parkhill J."/>
            <person name="Grant A.J."/>
            <person name="Mcdougall S."/>
            <person name="Holmes M.A."/>
        </authorList>
    </citation>
    <scope>NUCLEOTIDE SEQUENCE [LARGE SCALE GENOMIC DNA]</scope>
    <source>
        <strain evidence="10">NZ1587</strain>
    </source>
</reference>
<keyword evidence="10" id="KW-1185">Reference proteome</keyword>
<dbReference type="EMBL" id="LZDD01000003">
    <property type="protein sequence ID" value="OJF71206.1"/>
    <property type="molecule type" value="Genomic_DNA"/>
</dbReference>
<evidence type="ECO:0000259" key="7">
    <source>
        <dbReference type="Pfam" id="PF00288"/>
    </source>
</evidence>
<dbReference type="RefSeq" id="WP_071794269.1">
    <property type="nucleotide sequence ID" value="NZ_LZDD01000003.1"/>
</dbReference>
<dbReference type="InterPro" id="IPR013750">
    <property type="entry name" value="GHMP_kinase_C_dom"/>
</dbReference>
<feature type="binding site" evidence="6">
    <location>
        <begin position="95"/>
        <end position="105"/>
    </location>
    <ligand>
        <name>ATP</name>
        <dbReference type="ChEBI" id="CHEBI:30616"/>
    </ligand>
</feature>
<dbReference type="PANTHER" id="PTHR43527">
    <property type="entry name" value="4-DIPHOSPHOCYTIDYL-2-C-METHYL-D-ERYTHRITOL KINASE, CHLOROPLASTIC"/>
    <property type="match status" value="1"/>
</dbReference>
<dbReference type="InterPro" id="IPR006204">
    <property type="entry name" value="GHMP_kinase_N_dom"/>
</dbReference>
<evidence type="ECO:0000256" key="1">
    <source>
        <dbReference type="ARBA" id="ARBA00009684"/>
    </source>
</evidence>
<dbReference type="SUPFAM" id="SSF55060">
    <property type="entry name" value="GHMP Kinase, C-terminal domain"/>
    <property type="match status" value="1"/>
</dbReference>
<keyword evidence="2 6" id="KW-0808">Transferase</keyword>
<dbReference type="NCBIfam" id="TIGR00154">
    <property type="entry name" value="ispE"/>
    <property type="match status" value="1"/>
</dbReference>
<evidence type="ECO:0000256" key="4">
    <source>
        <dbReference type="ARBA" id="ARBA00022777"/>
    </source>
</evidence>
<comment type="similarity">
    <text evidence="1 6">Belongs to the GHMP kinase family. IspE subfamily.</text>
</comment>
<dbReference type="EC" id="2.7.1.148" evidence="6"/>
<feature type="active site" evidence="6">
    <location>
        <position position="137"/>
    </location>
</feature>
<comment type="function">
    <text evidence="6">Catalyzes the phosphorylation of the position 2 hydroxy group of 4-diphosphocytidyl-2C-methyl-D-erythritol.</text>
</comment>
<gene>
    <name evidence="9" type="ORF">A9Q68_08365</name>
</gene>